<dbReference type="GO" id="GO:0005975">
    <property type="term" value="P:carbohydrate metabolic process"/>
    <property type="evidence" value="ECO:0007669"/>
    <property type="project" value="InterPro"/>
</dbReference>
<proteinExistence type="inferred from homology"/>
<keyword evidence="12" id="KW-1185">Reference proteome</keyword>
<dbReference type="Gene3D" id="3.90.400.10">
    <property type="entry name" value="Oligo-1,6-glucosidase, Domain 2"/>
    <property type="match status" value="1"/>
</dbReference>
<evidence type="ECO:0000256" key="8">
    <source>
        <dbReference type="ARBA" id="ARBA00031423"/>
    </source>
</evidence>
<comment type="similarity">
    <text evidence="2">Belongs to the disproportionating enzyme family.</text>
</comment>
<dbReference type="Proteomes" id="UP000593735">
    <property type="component" value="Chromosome"/>
</dbReference>
<dbReference type="Pfam" id="PF00128">
    <property type="entry name" value="Alpha-amylase"/>
    <property type="match status" value="1"/>
</dbReference>
<dbReference type="InterPro" id="IPR017853">
    <property type="entry name" value="GH"/>
</dbReference>
<dbReference type="SUPFAM" id="SSF51011">
    <property type="entry name" value="Glycosyl hydrolase domain"/>
    <property type="match status" value="1"/>
</dbReference>
<dbReference type="SMART" id="SM00642">
    <property type="entry name" value="Aamy"/>
    <property type="match status" value="1"/>
</dbReference>
<evidence type="ECO:0000256" key="1">
    <source>
        <dbReference type="ARBA" id="ARBA00000439"/>
    </source>
</evidence>
<dbReference type="Pfam" id="PF02446">
    <property type="entry name" value="Glyco_hydro_77"/>
    <property type="match status" value="2"/>
</dbReference>
<dbReference type="EMBL" id="CP063767">
    <property type="protein sequence ID" value="QOY60572.1"/>
    <property type="molecule type" value="Genomic_DNA"/>
</dbReference>
<evidence type="ECO:0000313" key="12">
    <source>
        <dbReference type="Proteomes" id="UP000593735"/>
    </source>
</evidence>
<dbReference type="InterPro" id="IPR013783">
    <property type="entry name" value="Ig-like_fold"/>
</dbReference>
<protein>
    <recommendedName>
        <fullName evidence="4">4-alpha-glucanotransferase</fullName>
        <ecNumber evidence="3">2.4.1.25</ecNumber>
    </recommendedName>
    <alternativeName>
        <fullName evidence="8">Amylomaltase</fullName>
    </alternativeName>
    <alternativeName>
        <fullName evidence="9">Disproportionating enzyme</fullName>
    </alternativeName>
</protein>
<dbReference type="Gene3D" id="2.60.40.1180">
    <property type="entry name" value="Golgi alpha-mannosidase II"/>
    <property type="match status" value="1"/>
</dbReference>
<dbReference type="InterPro" id="IPR004185">
    <property type="entry name" value="Glyco_hydro_13_lg-like_dom"/>
</dbReference>
<dbReference type="SUPFAM" id="SSF51445">
    <property type="entry name" value="(Trans)glycosidases"/>
    <property type="match status" value="2"/>
</dbReference>
<dbReference type="KEGG" id="tio:INP52_09305"/>
<feature type="domain" description="Glycosyl hydrolase family 13 catalytic" evidence="10">
    <location>
        <begin position="137"/>
        <end position="551"/>
    </location>
</feature>
<evidence type="ECO:0000259" key="10">
    <source>
        <dbReference type="SMART" id="SM00642"/>
    </source>
</evidence>
<accession>A0A7S7RUL6</accession>
<dbReference type="Gene3D" id="3.20.20.80">
    <property type="entry name" value="Glycosidases"/>
    <property type="match status" value="3"/>
</dbReference>
<reference evidence="11 12" key="1">
    <citation type="submission" date="2020-10" db="EMBL/GenBank/DDBJ databases">
        <title>Olsenella immobilis sp.nov., isolated from the mud in a fermentation cellar used for the production of Chinese strong-flavoured liquor.</title>
        <authorList>
            <person name="Lu L."/>
        </authorList>
    </citation>
    <scope>NUCLEOTIDE SEQUENCE [LARGE SCALE GENOMIC DNA]</scope>
    <source>
        <strain evidence="11 12">LZLJ-2</strain>
    </source>
</reference>
<keyword evidence="5" id="KW-0328">Glycosyltransferase</keyword>
<dbReference type="PANTHER" id="PTHR32438:SF5">
    <property type="entry name" value="4-ALPHA-GLUCANOTRANSFERASE DPE1, CHLOROPLASTIC_AMYLOPLASTIC"/>
    <property type="match status" value="1"/>
</dbReference>
<name>A0A7S7RUL6_9ACTN</name>
<evidence type="ECO:0000313" key="11">
    <source>
        <dbReference type="EMBL" id="QOY60572.1"/>
    </source>
</evidence>
<dbReference type="InterPro" id="IPR013780">
    <property type="entry name" value="Glyco_hydro_b"/>
</dbReference>
<dbReference type="EC" id="2.4.1.25" evidence="3"/>
<sequence>MKARHVTSEKEYRSPFGAVQLGGTVTLGIDVWEDGVVFCTLRVWTDAHGEELVEMHGSNQEDHLRFSATYRPAETGVVWYSFDIEAQDGSVWRYGAREGWTTGEGAFSYAEPPSFQITVFSPRAQQPNWYREGIAYQIFPDRFARGKDWEKRAHRALARPRGAAERVLVEDWDTPPTYARREDASIARWDFYGGTLEGVREHLDYLENLGVSVIYLNPIFEAASNHRYDTADYLRIDPMLGGENDLRTLCVDAAERGMSVILDGVFNHCGADSRYFNRYGTYPEPGAFQSEDSAYRDWFSFNEDGTYASWWGNPDLPDLNEKSSFHDLVCGRNGIVRRWMRAGARGWRLDVADELSDEFIVDIKHAILTERPDAVLIGEVWEDASNKLAYGKLRQYFQGRELDATMNYPLRTGLLAFLRGTTGAPELVACLEQLRENYPRDAFYSALNLLGSHDRERLFTVLGGAPDPDSLSEDERASYRLDEGQVGLAKARLWAAALLQMTLPGVPCVYYGDERGLEGFRDPYNRASFPWGGPRGRADCANSYRNAIALRRTLPVLVDGDFEPFSSGEDVFGFWRRGDHESVCVLVNRSLSEAHTVKVPLVGEAVTDVVSGRAPQVDHGQAEAFLWPLGTAVLSFQNELRLQKPLERGMGVLCHITSVPNDGAPGTLGAPARRFVDWLVACGQRYWQVLPVNPADEFGSPYAGLAAFAGNTDLLEQPAEVTLASLEKIGNDADYLRFCAENEYWLTPYCTFRALKERLGEGPWQGWPARYRHYTPRLAGETRLRAAIEDQRRLQYAFERAWDDLHDYARARGVQIIGDMPMYVSGDSSDVWSEPDLFDLDEQGRTRHQAGAPGDAFAPEGQLWGNPIYRWDIMREQNYGWWLRRFSRALSLYDYVRLDHFIGFSSYWMVPEGVPASEGSYAFGPGVELFEEANRQFGSLPFIAEDLGALTPAVRALVAKTGLPGMDVIQFCDADVRQGYEPPAGAVAYTGTHDNQTLVGFCEKRFDVAGDEAVQLAGSLMQRVVDSGADVAIVALQDVLGLGDEARMNVPGVAEGNWSWHADGAAVEAASSRLRELARRSAR</sequence>
<organism evidence="11 12">
    <name type="scientific">Thermophilibacter immobilis</name>
    <dbReference type="NCBI Taxonomy" id="2779519"/>
    <lineage>
        <taxon>Bacteria</taxon>
        <taxon>Bacillati</taxon>
        <taxon>Actinomycetota</taxon>
        <taxon>Coriobacteriia</taxon>
        <taxon>Coriobacteriales</taxon>
        <taxon>Atopobiaceae</taxon>
        <taxon>Thermophilibacter</taxon>
    </lineage>
</organism>
<dbReference type="InterPro" id="IPR003385">
    <property type="entry name" value="Glyco_hydro_77"/>
</dbReference>
<gene>
    <name evidence="11" type="ORF">INP52_09305</name>
</gene>
<dbReference type="AlphaFoldDB" id="A0A7S7RUL6"/>
<comment type="catalytic activity">
    <reaction evidence="1">
        <text>Transfers a segment of a (1-&gt;4)-alpha-D-glucan to a new position in an acceptor, which may be glucose or a (1-&gt;4)-alpha-D-glucan.</text>
        <dbReference type="EC" id="2.4.1.25"/>
    </reaction>
</comment>
<evidence type="ECO:0000256" key="6">
    <source>
        <dbReference type="ARBA" id="ARBA00022679"/>
    </source>
</evidence>
<dbReference type="GO" id="GO:0004553">
    <property type="term" value="F:hydrolase activity, hydrolyzing O-glycosyl compounds"/>
    <property type="evidence" value="ECO:0007669"/>
    <property type="project" value="InterPro"/>
</dbReference>
<dbReference type="GO" id="GO:0004134">
    <property type="term" value="F:4-alpha-glucanotransferase activity"/>
    <property type="evidence" value="ECO:0007669"/>
    <property type="project" value="UniProtKB-EC"/>
</dbReference>
<evidence type="ECO:0000256" key="2">
    <source>
        <dbReference type="ARBA" id="ARBA00005684"/>
    </source>
</evidence>
<dbReference type="InterPro" id="IPR006047">
    <property type="entry name" value="GH13_cat_dom"/>
</dbReference>
<dbReference type="InterPro" id="IPR045857">
    <property type="entry name" value="O16G_dom_2"/>
</dbReference>
<dbReference type="CDD" id="cd11338">
    <property type="entry name" value="AmyAc_CMD"/>
    <property type="match status" value="1"/>
</dbReference>
<dbReference type="PANTHER" id="PTHR32438">
    <property type="entry name" value="4-ALPHA-GLUCANOTRANSFERASE DPE1, CHLOROPLASTIC/AMYLOPLASTIC"/>
    <property type="match status" value="1"/>
</dbReference>
<dbReference type="CDD" id="cd02857">
    <property type="entry name" value="E_set_CDase_PDE_N"/>
    <property type="match status" value="1"/>
</dbReference>
<evidence type="ECO:0000256" key="7">
    <source>
        <dbReference type="ARBA" id="ARBA00023277"/>
    </source>
</evidence>
<dbReference type="RefSeq" id="WP_194371158.1">
    <property type="nucleotide sequence ID" value="NZ_CP063767.1"/>
</dbReference>
<keyword evidence="6 11" id="KW-0808">Transferase</keyword>
<evidence type="ECO:0000256" key="3">
    <source>
        <dbReference type="ARBA" id="ARBA00012560"/>
    </source>
</evidence>
<keyword evidence="7" id="KW-0119">Carbohydrate metabolism</keyword>
<dbReference type="Gene3D" id="2.60.40.10">
    <property type="entry name" value="Immunoglobulins"/>
    <property type="match status" value="1"/>
</dbReference>
<evidence type="ECO:0000256" key="5">
    <source>
        <dbReference type="ARBA" id="ARBA00022676"/>
    </source>
</evidence>
<evidence type="ECO:0000256" key="9">
    <source>
        <dbReference type="ARBA" id="ARBA00031501"/>
    </source>
</evidence>
<evidence type="ECO:0000256" key="4">
    <source>
        <dbReference type="ARBA" id="ARBA00020295"/>
    </source>
</evidence>